<feature type="domain" description="Type I restriction modification DNA specificity" evidence="4">
    <location>
        <begin position="174"/>
        <end position="314"/>
    </location>
</feature>
<organism evidence="5 6">
    <name type="scientific">Tessaracoccus bendigoensis DSM 12906</name>
    <dbReference type="NCBI Taxonomy" id="1123357"/>
    <lineage>
        <taxon>Bacteria</taxon>
        <taxon>Bacillati</taxon>
        <taxon>Actinomycetota</taxon>
        <taxon>Actinomycetes</taxon>
        <taxon>Propionibacteriales</taxon>
        <taxon>Propionibacteriaceae</taxon>
        <taxon>Tessaracoccus</taxon>
    </lineage>
</organism>
<dbReference type="Gene3D" id="3.90.220.20">
    <property type="entry name" value="DNA methylase specificity domains"/>
    <property type="match status" value="2"/>
</dbReference>
<gene>
    <name evidence="5" type="ORF">SAMN02745244_03305</name>
</gene>
<name>A0A1M6MAY9_9ACTN</name>
<dbReference type="InterPro" id="IPR000055">
    <property type="entry name" value="Restrct_endonuc_typeI_TRD"/>
</dbReference>
<dbReference type="CDD" id="cd17273">
    <property type="entry name" value="RMtype1_S_EcoJA69PI-TRD1-CR1_like"/>
    <property type="match status" value="1"/>
</dbReference>
<sequence length="370" mass="40591">MIRGSNLSLDVGSRLDERSLVFVGADVAEKHPRSIARAGDLVFTSWGTVGQVGIIPADSRFSEYLVSNKQMRLTVDPGRVSPLFLYYQLSQQQVVEQILGEAIGSSIPGFNLGQLRQLKVCLPDLATQADIADVLGALDDKIAANERVLDSVLALAHLHFAQASREAQREWLTYDDVVEVQGGGTPRTDIPEYWEGPIRWATPTDVTALKAPVLFETGRTITEAGLSACSSQLHEPTSILMTSRATIGAFAWAARPVAVNQGFIVAKAKDPMAQLWLFFEMQSRVDDYLAHANGATFLELSRSTFKRLPVAWPTSPSTLERFNRTVQPLLDLTAALVQENERLTATRDALLPELMSGRLTVDAVRDRASM</sequence>
<keyword evidence="2" id="KW-0680">Restriction system</keyword>
<dbReference type="GO" id="GO:0009307">
    <property type="term" value="P:DNA restriction-modification system"/>
    <property type="evidence" value="ECO:0007669"/>
    <property type="project" value="UniProtKB-KW"/>
</dbReference>
<keyword evidence="3" id="KW-0238">DNA-binding</keyword>
<evidence type="ECO:0000313" key="5">
    <source>
        <dbReference type="EMBL" id="SHJ80642.1"/>
    </source>
</evidence>
<dbReference type="GO" id="GO:0003677">
    <property type="term" value="F:DNA binding"/>
    <property type="evidence" value="ECO:0007669"/>
    <property type="project" value="UniProtKB-KW"/>
</dbReference>
<dbReference type="InterPro" id="IPR044946">
    <property type="entry name" value="Restrct_endonuc_typeI_TRD_sf"/>
</dbReference>
<dbReference type="Proteomes" id="UP000184512">
    <property type="component" value="Unassembled WGS sequence"/>
</dbReference>
<evidence type="ECO:0000313" key="6">
    <source>
        <dbReference type="Proteomes" id="UP000184512"/>
    </source>
</evidence>
<feature type="domain" description="Type I restriction modification DNA specificity" evidence="4">
    <location>
        <begin position="38"/>
        <end position="150"/>
    </location>
</feature>
<comment type="similarity">
    <text evidence="1">Belongs to the type-I restriction system S methylase family.</text>
</comment>
<evidence type="ECO:0000256" key="2">
    <source>
        <dbReference type="ARBA" id="ARBA00022747"/>
    </source>
</evidence>
<dbReference type="PANTHER" id="PTHR30408:SF13">
    <property type="entry name" value="TYPE I RESTRICTION ENZYME HINDI SPECIFICITY SUBUNIT"/>
    <property type="match status" value="1"/>
</dbReference>
<protein>
    <submittedName>
        <fullName evidence="5">Type I restriction enzyme, S subunit</fullName>
    </submittedName>
</protein>
<evidence type="ECO:0000256" key="1">
    <source>
        <dbReference type="ARBA" id="ARBA00010923"/>
    </source>
</evidence>
<dbReference type="EMBL" id="FQZG01000084">
    <property type="protein sequence ID" value="SHJ80642.1"/>
    <property type="molecule type" value="Genomic_DNA"/>
</dbReference>
<dbReference type="AlphaFoldDB" id="A0A1M6MAY9"/>
<accession>A0A1M6MAY9</accession>
<dbReference type="SUPFAM" id="SSF116734">
    <property type="entry name" value="DNA methylase specificity domain"/>
    <property type="match status" value="2"/>
</dbReference>
<proteinExistence type="inferred from homology"/>
<keyword evidence="6" id="KW-1185">Reference proteome</keyword>
<dbReference type="Pfam" id="PF01420">
    <property type="entry name" value="Methylase_S"/>
    <property type="match status" value="2"/>
</dbReference>
<reference evidence="6" key="1">
    <citation type="submission" date="2016-11" db="EMBL/GenBank/DDBJ databases">
        <authorList>
            <person name="Varghese N."/>
            <person name="Submissions S."/>
        </authorList>
    </citation>
    <scope>NUCLEOTIDE SEQUENCE [LARGE SCALE GENOMIC DNA]</scope>
    <source>
        <strain evidence="6">DSM 12906</strain>
    </source>
</reference>
<dbReference type="PANTHER" id="PTHR30408">
    <property type="entry name" value="TYPE-1 RESTRICTION ENZYME ECOKI SPECIFICITY PROTEIN"/>
    <property type="match status" value="1"/>
</dbReference>
<dbReference type="STRING" id="1123357.SAMN02745244_03305"/>
<dbReference type="InterPro" id="IPR052021">
    <property type="entry name" value="Type-I_RS_S_subunit"/>
</dbReference>
<evidence type="ECO:0000259" key="4">
    <source>
        <dbReference type="Pfam" id="PF01420"/>
    </source>
</evidence>
<evidence type="ECO:0000256" key="3">
    <source>
        <dbReference type="ARBA" id="ARBA00023125"/>
    </source>
</evidence>